<dbReference type="Gene3D" id="2.130.10.130">
    <property type="entry name" value="Integrin alpha, N-terminal"/>
    <property type="match status" value="1"/>
</dbReference>
<evidence type="ECO:0000313" key="2">
    <source>
        <dbReference type="Proteomes" id="UP001500831"/>
    </source>
</evidence>
<proteinExistence type="predicted"/>
<protein>
    <recommendedName>
        <fullName evidence="3">VCBS repeat-containing protein</fullName>
    </recommendedName>
</protein>
<keyword evidence="2" id="KW-1185">Reference proteome</keyword>
<dbReference type="PANTHER" id="PTHR44103">
    <property type="entry name" value="PROPROTEIN CONVERTASE P"/>
    <property type="match status" value="1"/>
</dbReference>
<evidence type="ECO:0000313" key="1">
    <source>
        <dbReference type="EMBL" id="GAA2874421.1"/>
    </source>
</evidence>
<accession>A0ABN3VYD3</accession>
<dbReference type="RefSeq" id="WP_344972562.1">
    <property type="nucleotide sequence ID" value="NZ_BAAAVI010000023.1"/>
</dbReference>
<evidence type="ECO:0008006" key="3">
    <source>
        <dbReference type="Google" id="ProtNLM"/>
    </source>
</evidence>
<dbReference type="Proteomes" id="UP001500831">
    <property type="component" value="Unassembled WGS sequence"/>
</dbReference>
<comment type="caution">
    <text evidence="1">The sequence shown here is derived from an EMBL/GenBank/DDBJ whole genome shotgun (WGS) entry which is preliminary data.</text>
</comment>
<dbReference type="SUPFAM" id="SSF69318">
    <property type="entry name" value="Integrin alpha N-terminal domain"/>
    <property type="match status" value="1"/>
</dbReference>
<sequence length="206" mass="21358">MQAAAGPNTDFNGDGYNDLAFGIPHYPGYLGADTTGLVGVLYGGPDGLGRHQIIRPQSGCVSTNYPDGSPAPCYLRGRGLSATDVDADGRTDLVFAGGSDMQVMAWKPTGIHSIVRRTHVSLDTANRSGHLVAGQIDGQPGVDIVSAHSDQRKLIGWYNGAQASSYTGPSLPGVGQGAFHSLDTADLDGDGKLEAVTVFEAGWNGD</sequence>
<dbReference type="InterPro" id="IPR028994">
    <property type="entry name" value="Integrin_alpha_N"/>
</dbReference>
<reference evidence="1 2" key="1">
    <citation type="journal article" date="2019" name="Int. J. Syst. Evol. Microbiol.">
        <title>The Global Catalogue of Microorganisms (GCM) 10K type strain sequencing project: providing services to taxonomists for standard genome sequencing and annotation.</title>
        <authorList>
            <consortium name="The Broad Institute Genomics Platform"/>
            <consortium name="The Broad Institute Genome Sequencing Center for Infectious Disease"/>
            <person name="Wu L."/>
            <person name="Ma J."/>
        </authorList>
    </citation>
    <scope>NUCLEOTIDE SEQUENCE [LARGE SCALE GENOMIC DNA]</scope>
    <source>
        <strain evidence="1 2">JCM 6242</strain>
    </source>
</reference>
<name>A0ABN3VYD3_9ACTN</name>
<organism evidence="1 2">
    <name type="scientific">Streptosporangium fragile</name>
    <dbReference type="NCBI Taxonomy" id="46186"/>
    <lineage>
        <taxon>Bacteria</taxon>
        <taxon>Bacillati</taxon>
        <taxon>Actinomycetota</taxon>
        <taxon>Actinomycetes</taxon>
        <taxon>Streptosporangiales</taxon>
        <taxon>Streptosporangiaceae</taxon>
        <taxon>Streptosporangium</taxon>
    </lineage>
</organism>
<gene>
    <name evidence="1" type="ORF">GCM10010517_35080</name>
</gene>
<dbReference type="EMBL" id="BAAAVI010000023">
    <property type="protein sequence ID" value="GAA2874421.1"/>
    <property type="molecule type" value="Genomic_DNA"/>
</dbReference>
<dbReference type="PANTHER" id="PTHR44103:SF1">
    <property type="entry name" value="PROPROTEIN CONVERTASE P"/>
    <property type="match status" value="1"/>
</dbReference>